<dbReference type="WBParaSite" id="GPUH_0001885501-mRNA-1">
    <property type="protein sequence ID" value="GPUH_0001885501-mRNA-1"/>
    <property type="gene ID" value="GPUH_0001885501"/>
</dbReference>
<name>A0A183ECY9_9BILA</name>
<evidence type="ECO:0000313" key="3">
    <source>
        <dbReference type="Proteomes" id="UP000271098"/>
    </source>
</evidence>
<evidence type="ECO:0000256" key="1">
    <source>
        <dbReference type="SAM" id="Phobius"/>
    </source>
</evidence>
<protein>
    <submittedName>
        <fullName evidence="2 4">Uncharacterized protein</fullName>
    </submittedName>
</protein>
<reference evidence="2 3" key="2">
    <citation type="submission" date="2018-11" db="EMBL/GenBank/DDBJ databases">
        <authorList>
            <consortium name="Pathogen Informatics"/>
        </authorList>
    </citation>
    <scope>NUCLEOTIDE SEQUENCE [LARGE SCALE GENOMIC DNA]</scope>
</reference>
<dbReference type="EMBL" id="UYRT01087418">
    <property type="protein sequence ID" value="VDN32538.1"/>
    <property type="molecule type" value="Genomic_DNA"/>
</dbReference>
<dbReference type="Proteomes" id="UP000271098">
    <property type="component" value="Unassembled WGS sequence"/>
</dbReference>
<sequence length="83" mass="9643">METESGEAASALPEFVRQMNVEQRRVVKEHFLLMVMACRYSGCYLPAHRKDDFNTVLYVLRILFIVIISALCKFLHIINREPA</sequence>
<gene>
    <name evidence="2" type="ORF">GPUH_LOCUS18830</name>
</gene>
<dbReference type="AlphaFoldDB" id="A0A183ECY9"/>
<proteinExistence type="predicted"/>
<evidence type="ECO:0000313" key="4">
    <source>
        <dbReference type="WBParaSite" id="GPUH_0001885501-mRNA-1"/>
    </source>
</evidence>
<keyword evidence="1" id="KW-1133">Transmembrane helix</keyword>
<keyword evidence="1" id="KW-0812">Transmembrane</keyword>
<evidence type="ECO:0000313" key="2">
    <source>
        <dbReference type="EMBL" id="VDN32538.1"/>
    </source>
</evidence>
<keyword evidence="3" id="KW-1185">Reference proteome</keyword>
<organism evidence="4">
    <name type="scientific">Gongylonema pulchrum</name>
    <dbReference type="NCBI Taxonomy" id="637853"/>
    <lineage>
        <taxon>Eukaryota</taxon>
        <taxon>Metazoa</taxon>
        <taxon>Ecdysozoa</taxon>
        <taxon>Nematoda</taxon>
        <taxon>Chromadorea</taxon>
        <taxon>Rhabditida</taxon>
        <taxon>Spirurina</taxon>
        <taxon>Spiruromorpha</taxon>
        <taxon>Spiruroidea</taxon>
        <taxon>Gongylonematidae</taxon>
        <taxon>Gongylonema</taxon>
    </lineage>
</organism>
<feature type="transmembrane region" description="Helical" evidence="1">
    <location>
        <begin position="58"/>
        <end position="78"/>
    </location>
</feature>
<reference evidence="4" key="1">
    <citation type="submission" date="2016-06" db="UniProtKB">
        <authorList>
            <consortium name="WormBaseParasite"/>
        </authorList>
    </citation>
    <scope>IDENTIFICATION</scope>
</reference>
<accession>A0A183ECY9</accession>
<keyword evidence="1" id="KW-0472">Membrane</keyword>